<protein>
    <submittedName>
        <fullName evidence="3">Barstar family protein</fullName>
    </submittedName>
</protein>
<dbReference type="SUPFAM" id="SSF52038">
    <property type="entry name" value="Barstar-related"/>
    <property type="match status" value="1"/>
</dbReference>
<dbReference type="RefSeq" id="WP_247347658.1">
    <property type="nucleotide sequence ID" value="NZ_CP095551.1"/>
</dbReference>
<accession>A0ABW5C3D0</accession>
<name>A0ABW5C3D0_9BACI</name>
<reference evidence="4" key="1">
    <citation type="journal article" date="2019" name="Int. J. Syst. Evol. Microbiol.">
        <title>The Global Catalogue of Microorganisms (GCM) 10K type strain sequencing project: providing services to taxonomists for standard genome sequencing and annotation.</title>
        <authorList>
            <consortium name="The Broad Institute Genomics Platform"/>
            <consortium name="The Broad Institute Genome Sequencing Center for Infectious Disease"/>
            <person name="Wu L."/>
            <person name="Ma J."/>
        </authorList>
    </citation>
    <scope>NUCLEOTIDE SEQUENCE [LARGE SCALE GENOMIC DNA]</scope>
    <source>
        <strain evidence="4">CGMCC 1.15474</strain>
    </source>
</reference>
<evidence type="ECO:0000256" key="1">
    <source>
        <dbReference type="ARBA" id="ARBA00006845"/>
    </source>
</evidence>
<dbReference type="Pfam" id="PF01337">
    <property type="entry name" value="Barstar"/>
    <property type="match status" value="1"/>
</dbReference>
<dbReference type="Gene3D" id="3.30.370.10">
    <property type="entry name" value="Barstar-like"/>
    <property type="match status" value="1"/>
</dbReference>
<proteinExistence type="inferred from homology"/>
<dbReference type="InterPro" id="IPR000468">
    <property type="entry name" value="Barstar"/>
</dbReference>
<dbReference type="InterPro" id="IPR035905">
    <property type="entry name" value="Barstar-like_sf"/>
</dbReference>
<evidence type="ECO:0000313" key="4">
    <source>
        <dbReference type="Proteomes" id="UP001597318"/>
    </source>
</evidence>
<sequence length="97" mass="11244">MSIKKQSMITIDVSSINTSQELHLLLKEALELPNFYGENWDAFWDAITGLIELPVKIEFIGWESLEAKLPSDANVLLVCLNDFNEEFPDERRDFLFH</sequence>
<feature type="domain" description="Barstar (barnase inhibitor)" evidence="2">
    <location>
        <begin position="8"/>
        <end position="95"/>
    </location>
</feature>
<evidence type="ECO:0000259" key="2">
    <source>
        <dbReference type="Pfam" id="PF01337"/>
    </source>
</evidence>
<dbReference type="EMBL" id="JBHUIK010000007">
    <property type="protein sequence ID" value="MFD2216434.1"/>
    <property type="molecule type" value="Genomic_DNA"/>
</dbReference>
<evidence type="ECO:0000313" key="3">
    <source>
        <dbReference type="EMBL" id="MFD2216434.1"/>
    </source>
</evidence>
<organism evidence="3 4">
    <name type="scientific">Metabacillus endolithicus</name>
    <dbReference type="NCBI Taxonomy" id="1535204"/>
    <lineage>
        <taxon>Bacteria</taxon>
        <taxon>Bacillati</taxon>
        <taxon>Bacillota</taxon>
        <taxon>Bacilli</taxon>
        <taxon>Bacillales</taxon>
        <taxon>Bacillaceae</taxon>
        <taxon>Metabacillus</taxon>
    </lineage>
</organism>
<gene>
    <name evidence="3" type="ORF">ACFSKK_22415</name>
</gene>
<comment type="caution">
    <text evidence="3">The sequence shown here is derived from an EMBL/GenBank/DDBJ whole genome shotgun (WGS) entry which is preliminary data.</text>
</comment>
<keyword evidence="4" id="KW-1185">Reference proteome</keyword>
<comment type="similarity">
    <text evidence="1">Belongs to the barstar family.</text>
</comment>
<dbReference type="CDD" id="cd05140">
    <property type="entry name" value="Barstar_AU1054-like"/>
    <property type="match status" value="1"/>
</dbReference>
<dbReference type="Proteomes" id="UP001597318">
    <property type="component" value="Unassembled WGS sequence"/>
</dbReference>